<dbReference type="Gene3D" id="3.40.50.1000">
    <property type="entry name" value="HAD superfamily/HAD-like"/>
    <property type="match status" value="1"/>
</dbReference>
<dbReference type="AlphaFoldDB" id="A0A841R344"/>
<name>A0A841R344_9SPIO</name>
<organism evidence="1 2">
    <name type="scientific">Spirochaeta isovalerica</name>
    <dbReference type="NCBI Taxonomy" id="150"/>
    <lineage>
        <taxon>Bacteria</taxon>
        <taxon>Pseudomonadati</taxon>
        <taxon>Spirochaetota</taxon>
        <taxon>Spirochaetia</taxon>
        <taxon>Spirochaetales</taxon>
        <taxon>Spirochaetaceae</taxon>
        <taxon>Spirochaeta</taxon>
    </lineage>
</organism>
<reference evidence="1 2" key="1">
    <citation type="submission" date="2020-08" db="EMBL/GenBank/DDBJ databases">
        <title>Genomic Encyclopedia of Type Strains, Phase IV (KMG-IV): sequencing the most valuable type-strain genomes for metagenomic binning, comparative biology and taxonomic classification.</title>
        <authorList>
            <person name="Goeker M."/>
        </authorList>
    </citation>
    <scope>NUCLEOTIDE SEQUENCE [LARGE SCALE GENOMIC DNA]</scope>
    <source>
        <strain evidence="1 2">DSM 2461</strain>
    </source>
</reference>
<sequence length="203" mass="23865">MKYDLIIFDFHKTLTDSVYFDQFDRETRELISDLIFRPPNNKLWDTKWMTGELAYSDILKYLASETSIPYDKLEESLFSSLENIQWNQTIWDFSQSVREKTRTAIATINTDLFRDFVVPQYRLDQKFDIITNSYDLKSNNKTELCIAAASELGLNIRQHRILLIDDKKKNVDEFISAGGEGFHYQSPNPKLAQTHRDLYNSLL</sequence>
<dbReference type="InterPro" id="IPR023214">
    <property type="entry name" value="HAD_sf"/>
</dbReference>
<dbReference type="Proteomes" id="UP000587760">
    <property type="component" value="Unassembled WGS sequence"/>
</dbReference>
<dbReference type="InterPro" id="IPR036412">
    <property type="entry name" value="HAD-like_sf"/>
</dbReference>
<protein>
    <submittedName>
        <fullName evidence="1">Beta-phosphoglucomutase-like phosphatase (HAD superfamily)</fullName>
    </submittedName>
</protein>
<gene>
    <name evidence="1" type="ORF">HNR50_001122</name>
</gene>
<dbReference type="EMBL" id="JACHGJ010000002">
    <property type="protein sequence ID" value="MBB6479464.1"/>
    <property type="molecule type" value="Genomic_DNA"/>
</dbReference>
<accession>A0A841R344</accession>
<comment type="caution">
    <text evidence="1">The sequence shown here is derived from an EMBL/GenBank/DDBJ whole genome shotgun (WGS) entry which is preliminary data.</text>
</comment>
<keyword evidence="2" id="KW-1185">Reference proteome</keyword>
<evidence type="ECO:0000313" key="2">
    <source>
        <dbReference type="Proteomes" id="UP000587760"/>
    </source>
</evidence>
<dbReference type="SUPFAM" id="SSF56784">
    <property type="entry name" value="HAD-like"/>
    <property type="match status" value="1"/>
</dbReference>
<proteinExistence type="predicted"/>
<dbReference type="RefSeq" id="WP_184744720.1">
    <property type="nucleotide sequence ID" value="NZ_JACHGJ010000002.1"/>
</dbReference>
<evidence type="ECO:0000313" key="1">
    <source>
        <dbReference type="EMBL" id="MBB6479464.1"/>
    </source>
</evidence>